<evidence type="ECO:0000313" key="1">
    <source>
        <dbReference type="EMBL" id="KAK7362520.1"/>
    </source>
</evidence>
<keyword evidence="2" id="KW-1185">Reference proteome</keyword>
<accession>A0AAN9MWV6</accession>
<dbReference type="EMBL" id="JAYMYQ010000001">
    <property type="protein sequence ID" value="KAK7362520.1"/>
    <property type="molecule type" value="Genomic_DNA"/>
</dbReference>
<reference evidence="1 2" key="1">
    <citation type="submission" date="2024-01" db="EMBL/GenBank/DDBJ databases">
        <title>The genomes of 5 underutilized Papilionoideae crops provide insights into root nodulation and disease resistanc.</title>
        <authorList>
            <person name="Jiang F."/>
        </authorList>
    </citation>
    <scope>NUCLEOTIDE SEQUENCE [LARGE SCALE GENOMIC DNA]</scope>
    <source>
        <strain evidence="1">LVBAO_FW01</strain>
        <tissue evidence="1">Leaves</tissue>
    </source>
</reference>
<comment type="caution">
    <text evidence="1">The sequence shown here is derived from an EMBL/GenBank/DDBJ whole genome shotgun (WGS) entry which is preliminary data.</text>
</comment>
<name>A0AAN9MWV6_CANGL</name>
<evidence type="ECO:0000313" key="2">
    <source>
        <dbReference type="Proteomes" id="UP001367508"/>
    </source>
</evidence>
<dbReference type="Proteomes" id="UP001367508">
    <property type="component" value="Unassembled WGS sequence"/>
</dbReference>
<proteinExistence type="predicted"/>
<gene>
    <name evidence="1" type="ORF">VNO77_04636</name>
</gene>
<organism evidence="1 2">
    <name type="scientific">Canavalia gladiata</name>
    <name type="common">Sword bean</name>
    <name type="synonym">Dolichos gladiatus</name>
    <dbReference type="NCBI Taxonomy" id="3824"/>
    <lineage>
        <taxon>Eukaryota</taxon>
        <taxon>Viridiplantae</taxon>
        <taxon>Streptophyta</taxon>
        <taxon>Embryophyta</taxon>
        <taxon>Tracheophyta</taxon>
        <taxon>Spermatophyta</taxon>
        <taxon>Magnoliopsida</taxon>
        <taxon>eudicotyledons</taxon>
        <taxon>Gunneridae</taxon>
        <taxon>Pentapetalae</taxon>
        <taxon>rosids</taxon>
        <taxon>fabids</taxon>
        <taxon>Fabales</taxon>
        <taxon>Fabaceae</taxon>
        <taxon>Papilionoideae</taxon>
        <taxon>50 kb inversion clade</taxon>
        <taxon>NPAAA clade</taxon>
        <taxon>indigoferoid/millettioid clade</taxon>
        <taxon>Phaseoleae</taxon>
        <taxon>Canavalia</taxon>
    </lineage>
</organism>
<protein>
    <submittedName>
        <fullName evidence="1">Uncharacterized protein</fullName>
    </submittedName>
</protein>
<dbReference type="AlphaFoldDB" id="A0AAN9MWV6"/>
<sequence>MSETVSYYSLPSFVFFSAERVQHPIMIPIHVVKGLLSSELDHLLILLFSRQCFFDHYVRDLNLRGITLTGTSVPFEATRLDVKKFGYRCISKEDLQQLDPQILVSANMSVRKRKLLAND</sequence>